<keyword evidence="1" id="KW-0732">Signal</keyword>
<organism evidence="2 3">
    <name type="scientific">Nonlabens ulvanivorans</name>
    <name type="common">Persicivirga ulvanivorans</name>
    <dbReference type="NCBI Taxonomy" id="906888"/>
    <lineage>
        <taxon>Bacteria</taxon>
        <taxon>Pseudomonadati</taxon>
        <taxon>Bacteroidota</taxon>
        <taxon>Flavobacteriia</taxon>
        <taxon>Flavobacteriales</taxon>
        <taxon>Flavobacteriaceae</taxon>
        <taxon>Nonlabens</taxon>
    </lineage>
</organism>
<evidence type="ECO:0000313" key="2">
    <source>
        <dbReference type="EMBL" id="GAL77121.1"/>
    </source>
</evidence>
<feature type="signal peptide" evidence="1">
    <location>
        <begin position="1"/>
        <end position="20"/>
    </location>
</feature>
<evidence type="ECO:0000256" key="1">
    <source>
        <dbReference type="SAM" id="SignalP"/>
    </source>
</evidence>
<accession>A0A090WJE3</accession>
<gene>
    <name evidence="2" type="ORF">JCM19275_1806</name>
</gene>
<dbReference type="Proteomes" id="UP000029647">
    <property type="component" value="Unassembled WGS sequence"/>
</dbReference>
<dbReference type="AlphaFoldDB" id="A0A090WJE3"/>
<reference evidence="2 3" key="1">
    <citation type="journal article" date="2014" name="Genome Announc.">
        <title>Draft Genome Sequences of Marine Flavobacterium Nonlabens Strains NR17, NR24, NR27, NR32, NR33, and Ara13.</title>
        <authorList>
            <person name="Nakanishi M."/>
            <person name="Meirelles P."/>
            <person name="Suzuki R."/>
            <person name="Takatani N."/>
            <person name="Mino S."/>
            <person name="Suda W."/>
            <person name="Oshima K."/>
            <person name="Hattori M."/>
            <person name="Ohkuma M."/>
            <person name="Hosokawa M."/>
            <person name="Miyashita K."/>
            <person name="Thompson F.L."/>
            <person name="Niwa A."/>
            <person name="Sawabe T."/>
            <person name="Sawabe T."/>
        </authorList>
    </citation>
    <scope>NUCLEOTIDE SEQUENCE [LARGE SCALE GENOMIC DNA]</scope>
    <source>
        <strain evidence="3">JCM19275</strain>
    </source>
</reference>
<evidence type="ECO:0000313" key="3">
    <source>
        <dbReference type="Proteomes" id="UP000029647"/>
    </source>
</evidence>
<evidence type="ECO:0008006" key="4">
    <source>
        <dbReference type="Google" id="ProtNLM"/>
    </source>
</evidence>
<protein>
    <recommendedName>
        <fullName evidence="4">Lipoprotein</fullName>
    </recommendedName>
</protein>
<comment type="caution">
    <text evidence="2">The sequence shown here is derived from an EMBL/GenBank/DDBJ whole genome shotgun (WGS) entry which is preliminary data.</text>
</comment>
<proteinExistence type="predicted"/>
<feature type="chain" id="PRO_5001867761" description="Lipoprotein" evidence="1">
    <location>
        <begin position="21"/>
        <end position="231"/>
    </location>
</feature>
<sequence length="231" mass="28022">MNLKIFILILLIVCSTSCKSQTEKIEDRTIDYYFEQIGELELSELLKQKILIDSLTIAEKFKDTTSNRLNNEGFQKYSEIKMNIYLKFFKDYLYQQKVEYGNDFYVLYFTMAGFDDMEWNIVKWKKENWKGEERLDRERLKTDNDIEKILWNYDEAGKNLENIRIFIKNDYLIMERGNLYHSLYDLKNEKVILNEESPWNASDGKDKAEMNKWIKENLHDKIEQYLNKERE</sequence>
<dbReference type="EMBL" id="BBNT01000034">
    <property type="protein sequence ID" value="GAL77121.1"/>
    <property type="molecule type" value="Genomic_DNA"/>
</dbReference>
<name>A0A090WJE3_NONUL</name>